<evidence type="ECO:0000313" key="1">
    <source>
        <dbReference type="EMBL" id="KUJ20518.1"/>
    </source>
</evidence>
<dbReference type="Proteomes" id="UP000070700">
    <property type="component" value="Unassembled WGS sequence"/>
</dbReference>
<proteinExistence type="predicted"/>
<dbReference type="AlphaFoldDB" id="A0A194XK34"/>
<accession>A0A194XK34</accession>
<keyword evidence="2" id="KW-1185">Reference proteome</keyword>
<protein>
    <submittedName>
        <fullName evidence="1">Uncharacterized protein</fullName>
    </submittedName>
</protein>
<evidence type="ECO:0000313" key="2">
    <source>
        <dbReference type="Proteomes" id="UP000070700"/>
    </source>
</evidence>
<dbReference type="EMBL" id="KQ947409">
    <property type="protein sequence ID" value="KUJ20518.1"/>
    <property type="molecule type" value="Genomic_DNA"/>
</dbReference>
<gene>
    <name evidence="1" type="ORF">LY89DRAFT_445737</name>
</gene>
<dbReference type="KEGG" id="psco:LY89DRAFT_445737"/>
<dbReference type="RefSeq" id="XP_018074873.1">
    <property type="nucleotide sequence ID" value="XM_018207580.1"/>
</dbReference>
<name>A0A194XK34_MOLSC</name>
<organism evidence="1 2">
    <name type="scientific">Mollisia scopiformis</name>
    <name type="common">Conifer needle endophyte fungus</name>
    <name type="synonym">Phialocephala scopiformis</name>
    <dbReference type="NCBI Taxonomy" id="149040"/>
    <lineage>
        <taxon>Eukaryota</taxon>
        <taxon>Fungi</taxon>
        <taxon>Dikarya</taxon>
        <taxon>Ascomycota</taxon>
        <taxon>Pezizomycotina</taxon>
        <taxon>Leotiomycetes</taxon>
        <taxon>Helotiales</taxon>
        <taxon>Mollisiaceae</taxon>
        <taxon>Mollisia</taxon>
    </lineage>
</organism>
<reference evidence="1 2" key="1">
    <citation type="submission" date="2015-10" db="EMBL/GenBank/DDBJ databases">
        <title>Full genome of DAOMC 229536 Phialocephala scopiformis, a fungal endophyte of spruce producing the potent anti-insectan compound rugulosin.</title>
        <authorList>
            <consortium name="DOE Joint Genome Institute"/>
            <person name="Walker A.K."/>
            <person name="Frasz S.L."/>
            <person name="Seifert K.A."/>
            <person name="Miller J.D."/>
            <person name="Mondo S.J."/>
            <person name="Labutti K."/>
            <person name="Lipzen A."/>
            <person name="Dockter R."/>
            <person name="Kennedy M."/>
            <person name="Grigoriev I.V."/>
            <person name="Spatafora J.W."/>
        </authorList>
    </citation>
    <scope>NUCLEOTIDE SEQUENCE [LARGE SCALE GENOMIC DNA]</scope>
    <source>
        <strain evidence="1 2">CBS 120377</strain>
    </source>
</reference>
<dbReference type="GeneID" id="28817306"/>
<sequence>MASSSSTHDFSQRDLTELSALEETSPNPQSNSYSAHDVYFSYFYSGVTEHSNVIDANAMEDRWKFHPECNSVSKPHLEGFVVDETPCSSGYLWLLASLALTLETHLTPQDAVFAVLSEVFDLSTLKNSNTFTHGPLTPRLKSDVNYWISFAKSRRMQDAMSQETFDYHLLHGHPKEDLINLLILLLTNTNSHRKPHEGLSLTLRAEGGPTRTIVRSLRDVGLPFAMPVSESIMMHELDSNIIEFGTPRLIFSCAEDLGTYQRSLLD</sequence>
<dbReference type="InParanoid" id="A0A194XK34"/>